<keyword evidence="5 6" id="KW-0539">Nucleus</keyword>
<dbReference type="GO" id="GO:0030686">
    <property type="term" value="C:90S preribosome"/>
    <property type="evidence" value="ECO:0007669"/>
    <property type="project" value="TreeGrafter"/>
</dbReference>
<dbReference type="GO" id="GO:0000462">
    <property type="term" value="P:maturation of SSU-rRNA from tricistronic rRNA transcript (SSU-rRNA, 5.8S rRNA, LSU-rRNA)"/>
    <property type="evidence" value="ECO:0007669"/>
    <property type="project" value="TreeGrafter"/>
</dbReference>
<accession>A0A2G8L508</accession>
<feature type="coiled-coil region" evidence="7">
    <location>
        <begin position="80"/>
        <end position="170"/>
    </location>
</feature>
<evidence type="ECO:0000256" key="1">
    <source>
        <dbReference type="ARBA" id="ARBA00004604"/>
    </source>
</evidence>
<proteinExistence type="inferred from homology"/>
<dbReference type="PANTHER" id="PTHR21738:SF0">
    <property type="entry name" value="RIBOSOMAL RNA PROCESSING PROTEIN 36 HOMOLOG"/>
    <property type="match status" value="1"/>
</dbReference>
<dbReference type="OrthoDB" id="448446at2759"/>
<organism evidence="9 10">
    <name type="scientific">Stichopus japonicus</name>
    <name type="common">Sea cucumber</name>
    <dbReference type="NCBI Taxonomy" id="307972"/>
    <lineage>
        <taxon>Eukaryota</taxon>
        <taxon>Metazoa</taxon>
        <taxon>Echinodermata</taxon>
        <taxon>Eleutherozoa</taxon>
        <taxon>Echinozoa</taxon>
        <taxon>Holothuroidea</taxon>
        <taxon>Aspidochirotacea</taxon>
        <taxon>Aspidochirotida</taxon>
        <taxon>Stichopodidae</taxon>
        <taxon>Apostichopus</taxon>
    </lineage>
</organism>
<name>A0A2G8L508_STIJA</name>
<evidence type="ECO:0000256" key="6">
    <source>
        <dbReference type="RuleBase" id="RU368027"/>
    </source>
</evidence>
<gene>
    <name evidence="9" type="ORF">BSL78_07755</name>
</gene>
<dbReference type="InterPro" id="IPR009292">
    <property type="entry name" value="RRP36"/>
</dbReference>
<dbReference type="AlphaFoldDB" id="A0A2G8L508"/>
<evidence type="ECO:0000256" key="5">
    <source>
        <dbReference type="ARBA" id="ARBA00023242"/>
    </source>
</evidence>
<keyword evidence="8" id="KW-0732">Signal</keyword>
<reference evidence="9 10" key="1">
    <citation type="journal article" date="2017" name="PLoS Biol.">
        <title>The sea cucumber genome provides insights into morphological evolution and visceral regeneration.</title>
        <authorList>
            <person name="Zhang X."/>
            <person name="Sun L."/>
            <person name="Yuan J."/>
            <person name="Sun Y."/>
            <person name="Gao Y."/>
            <person name="Zhang L."/>
            <person name="Li S."/>
            <person name="Dai H."/>
            <person name="Hamel J.F."/>
            <person name="Liu C."/>
            <person name="Yu Y."/>
            <person name="Liu S."/>
            <person name="Lin W."/>
            <person name="Guo K."/>
            <person name="Jin S."/>
            <person name="Xu P."/>
            <person name="Storey K.B."/>
            <person name="Huan P."/>
            <person name="Zhang T."/>
            <person name="Zhou Y."/>
            <person name="Zhang J."/>
            <person name="Lin C."/>
            <person name="Li X."/>
            <person name="Xing L."/>
            <person name="Huo D."/>
            <person name="Sun M."/>
            <person name="Wang L."/>
            <person name="Mercier A."/>
            <person name="Li F."/>
            <person name="Yang H."/>
            <person name="Xiang J."/>
        </authorList>
    </citation>
    <scope>NUCLEOTIDE SEQUENCE [LARGE SCALE GENOMIC DNA]</scope>
    <source>
        <strain evidence="9">Shaxun</strain>
        <tissue evidence="9">Muscle</tissue>
    </source>
</reference>
<comment type="subcellular location">
    <subcellularLocation>
        <location evidence="1 6">Nucleus</location>
        <location evidence="1 6">Nucleolus</location>
    </subcellularLocation>
</comment>
<evidence type="ECO:0000313" key="10">
    <source>
        <dbReference type="Proteomes" id="UP000230750"/>
    </source>
</evidence>
<evidence type="ECO:0000256" key="3">
    <source>
        <dbReference type="ARBA" id="ARBA00022517"/>
    </source>
</evidence>
<protein>
    <recommendedName>
        <fullName evidence="6">rRNA biogenesis protein RRP36</fullName>
    </recommendedName>
</protein>
<feature type="chain" id="PRO_5013795618" description="rRNA biogenesis protein RRP36" evidence="8">
    <location>
        <begin position="28"/>
        <end position="196"/>
    </location>
</feature>
<dbReference type="Proteomes" id="UP000230750">
    <property type="component" value="Unassembled WGS sequence"/>
</dbReference>
<evidence type="ECO:0000256" key="2">
    <source>
        <dbReference type="ARBA" id="ARBA00009418"/>
    </source>
</evidence>
<keyword evidence="6" id="KW-0687">Ribonucleoprotein</keyword>
<evidence type="ECO:0000313" key="9">
    <source>
        <dbReference type="EMBL" id="PIK55331.1"/>
    </source>
</evidence>
<evidence type="ECO:0000256" key="7">
    <source>
        <dbReference type="SAM" id="Coils"/>
    </source>
</evidence>
<dbReference type="Pfam" id="PF06102">
    <property type="entry name" value="RRP36"/>
    <property type="match status" value="1"/>
</dbReference>
<dbReference type="GO" id="GO:0005730">
    <property type="term" value="C:nucleolus"/>
    <property type="evidence" value="ECO:0007669"/>
    <property type="project" value="UniProtKB-SubCell"/>
</dbReference>
<evidence type="ECO:0000256" key="8">
    <source>
        <dbReference type="SAM" id="SignalP"/>
    </source>
</evidence>
<keyword evidence="4 6" id="KW-0698">rRNA processing</keyword>
<comment type="caution">
    <text evidence="9">The sequence shown here is derived from an EMBL/GenBank/DDBJ whole genome shotgun (WGS) entry which is preliminary data.</text>
</comment>
<comment type="subunit">
    <text evidence="6">Associates with 90S and pre-40S pre-ribosomal particles.</text>
</comment>
<keyword evidence="10" id="KW-1185">Reference proteome</keyword>
<comment type="function">
    <text evidence="6">Component of the 90S pre-ribosome involved in the maturation of rRNAs. Required for early cleavages of the pre-RNAs in the 40S ribosomal subunit maturation pathway.</text>
</comment>
<keyword evidence="3 6" id="KW-0690">Ribosome biogenesis</keyword>
<evidence type="ECO:0000256" key="4">
    <source>
        <dbReference type="ARBA" id="ARBA00022552"/>
    </source>
</evidence>
<dbReference type="STRING" id="307972.A0A2G8L508"/>
<dbReference type="EMBL" id="MRZV01000219">
    <property type="protein sequence ID" value="PIK55331.1"/>
    <property type="molecule type" value="Genomic_DNA"/>
</dbReference>
<keyword evidence="7" id="KW-0175">Coiled coil</keyword>
<feature type="signal peptide" evidence="8">
    <location>
        <begin position="1"/>
        <end position="27"/>
    </location>
</feature>
<dbReference type="PANTHER" id="PTHR21738">
    <property type="entry name" value="RIBOSOMAL RNA PROCESSING PROTEIN 36 HOMOLOG"/>
    <property type="match status" value="1"/>
</dbReference>
<comment type="similarity">
    <text evidence="2 6">Belongs to the RRP36 family.</text>
</comment>
<sequence length="196" mass="23122">MAQFPHTQKILLSYCLLSADIFGAALTGPVRPLEMSSKRPVRKPQNVMNAPKRVSRDPRFDDLSGSFDEETFEEDYSFVKDIQEKERQSVEMAMKNCEDEEEAERLKKLLYRMKQQDIARKKKESKRKIENKLKMQEMEQVKQGKKPYFIKKSDRKILELAEQYKDLKKSGKLEKYLTKKRKKNIAKDRAHMPSVS</sequence>